<dbReference type="PANTHER" id="PTHR30221:SF1">
    <property type="entry name" value="SMALL-CONDUCTANCE MECHANOSENSITIVE CHANNEL"/>
    <property type="match status" value="1"/>
</dbReference>
<dbReference type="InterPro" id="IPR011014">
    <property type="entry name" value="MscS_channel_TM-2"/>
</dbReference>
<proteinExistence type="inferred from homology"/>
<name>A0ABQ3IQ89_9RHOB</name>
<dbReference type="InterPro" id="IPR023408">
    <property type="entry name" value="MscS_beta-dom_sf"/>
</dbReference>
<comment type="subunit">
    <text evidence="6">Homoheptamer.</text>
</comment>
<dbReference type="Gene3D" id="2.30.30.60">
    <property type="match status" value="1"/>
</dbReference>
<evidence type="ECO:0000256" key="3">
    <source>
        <dbReference type="ARBA" id="ARBA00022692"/>
    </source>
</evidence>
<feature type="transmembrane region" description="Helical" evidence="6">
    <location>
        <begin position="52"/>
        <end position="80"/>
    </location>
</feature>
<keyword evidence="6" id="KW-0813">Transport</keyword>
<dbReference type="InterPro" id="IPR006685">
    <property type="entry name" value="MscS_channel_2nd"/>
</dbReference>
<evidence type="ECO:0000313" key="8">
    <source>
        <dbReference type="EMBL" id="GHE87800.1"/>
    </source>
</evidence>
<dbReference type="Pfam" id="PF00924">
    <property type="entry name" value="MS_channel_2nd"/>
    <property type="match status" value="1"/>
</dbReference>
<evidence type="ECO:0000259" key="7">
    <source>
        <dbReference type="Pfam" id="PF00924"/>
    </source>
</evidence>
<dbReference type="InterPro" id="IPR010920">
    <property type="entry name" value="LSM_dom_sf"/>
</dbReference>
<keyword evidence="6" id="KW-0997">Cell inner membrane</keyword>
<dbReference type="Proteomes" id="UP000609802">
    <property type="component" value="Unassembled WGS sequence"/>
</dbReference>
<keyword evidence="9" id="KW-1185">Reference proteome</keyword>
<dbReference type="EMBL" id="BNCH01000001">
    <property type="protein sequence ID" value="GHE87800.1"/>
    <property type="molecule type" value="Genomic_DNA"/>
</dbReference>
<dbReference type="Gene3D" id="1.10.287.1260">
    <property type="match status" value="1"/>
</dbReference>
<evidence type="ECO:0000256" key="4">
    <source>
        <dbReference type="ARBA" id="ARBA00022989"/>
    </source>
</evidence>
<protein>
    <recommendedName>
        <fullName evidence="6">Small-conductance mechanosensitive channel</fullName>
    </recommendedName>
</protein>
<evidence type="ECO:0000256" key="1">
    <source>
        <dbReference type="ARBA" id="ARBA00004141"/>
    </source>
</evidence>
<organism evidence="8 9">
    <name type="scientific">Aliiroseovarius zhejiangensis</name>
    <dbReference type="NCBI Taxonomy" id="1632025"/>
    <lineage>
        <taxon>Bacteria</taxon>
        <taxon>Pseudomonadati</taxon>
        <taxon>Pseudomonadota</taxon>
        <taxon>Alphaproteobacteria</taxon>
        <taxon>Rhodobacterales</taxon>
        <taxon>Paracoccaceae</taxon>
        <taxon>Aliiroseovarius</taxon>
    </lineage>
</organism>
<gene>
    <name evidence="8" type="ORF">GCM10016455_04710</name>
</gene>
<comment type="caution">
    <text evidence="6">Lacks conserved residue(s) required for the propagation of feature annotation.</text>
</comment>
<keyword evidence="6" id="KW-0407">Ion channel</keyword>
<comment type="caution">
    <text evidence="8">The sequence shown here is derived from an EMBL/GenBank/DDBJ whole genome shotgun (WGS) entry which is preliminary data.</text>
</comment>
<dbReference type="PANTHER" id="PTHR30221">
    <property type="entry name" value="SMALL-CONDUCTANCE MECHANOSENSITIVE CHANNEL"/>
    <property type="match status" value="1"/>
</dbReference>
<feature type="transmembrane region" description="Helical" evidence="6">
    <location>
        <begin position="20"/>
        <end position="40"/>
    </location>
</feature>
<evidence type="ECO:0000256" key="6">
    <source>
        <dbReference type="RuleBase" id="RU369025"/>
    </source>
</evidence>
<dbReference type="SUPFAM" id="SSF82861">
    <property type="entry name" value="Mechanosensitive channel protein MscS (YggB), transmembrane region"/>
    <property type="match status" value="1"/>
</dbReference>
<comment type="subcellular location">
    <subcellularLocation>
        <location evidence="6">Cell inner membrane</location>
        <topology evidence="6">Multi-pass membrane protein</topology>
    </subcellularLocation>
    <subcellularLocation>
        <location evidence="1">Membrane</location>
        <topology evidence="1">Multi-pass membrane protein</topology>
    </subcellularLocation>
</comment>
<evidence type="ECO:0000256" key="2">
    <source>
        <dbReference type="ARBA" id="ARBA00008017"/>
    </source>
</evidence>
<dbReference type="SUPFAM" id="SSF50182">
    <property type="entry name" value="Sm-like ribonucleoproteins"/>
    <property type="match status" value="1"/>
</dbReference>
<dbReference type="InterPro" id="IPR045275">
    <property type="entry name" value="MscS_archaea/bacteria_type"/>
</dbReference>
<keyword evidence="5 6" id="KW-0472">Membrane</keyword>
<dbReference type="RefSeq" id="WP_191284862.1">
    <property type="nucleotide sequence ID" value="NZ_BNCH01000001.1"/>
</dbReference>
<feature type="transmembrane region" description="Helical" evidence="6">
    <location>
        <begin position="86"/>
        <end position="117"/>
    </location>
</feature>
<keyword evidence="6" id="KW-0406">Ion transport</keyword>
<keyword evidence="3 6" id="KW-0812">Transmembrane</keyword>
<sequence>MDTENYDLTKLFNDVSGWTFAQVGAIILLCLLVYHVLRYVVPRVAEKLPARFRLLVLNLIPLARVTLFAVAVVLIIPLVFNVTLKNFILVLGTVGVALGFAIKDWATSAVAGIVAIFERPYRSGDWIRVGDDYGEVIDIHTRSVKLRTADDDVVTIPHSRIWSENIASANDGSKTLMCVAEFMVAPDRQTDGIIDILTDVAHTSPYLDWARPVQVIMKNEIYATRVRLKAYPFELRDQFNFTTDLTMRGRDALINADIRIVATPDFGPEG</sequence>
<keyword evidence="6" id="KW-1003">Cell membrane</keyword>
<evidence type="ECO:0000256" key="5">
    <source>
        <dbReference type="ARBA" id="ARBA00023136"/>
    </source>
</evidence>
<keyword evidence="4 6" id="KW-1133">Transmembrane helix</keyword>
<accession>A0ABQ3IQ89</accession>
<reference evidence="9" key="1">
    <citation type="journal article" date="2019" name="Int. J. Syst. Evol. Microbiol.">
        <title>The Global Catalogue of Microorganisms (GCM) 10K type strain sequencing project: providing services to taxonomists for standard genome sequencing and annotation.</title>
        <authorList>
            <consortium name="The Broad Institute Genomics Platform"/>
            <consortium name="The Broad Institute Genome Sequencing Center for Infectious Disease"/>
            <person name="Wu L."/>
            <person name="Ma J."/>
        </authorList>
    </citation>
    <scope>NUCLEOTIDE SEQUENCE [LARGE SCALE GENOMIC DNA]</scope>
    <source>
        <strain evidence="9">KCTC 42443</strain>
    </source>
</reference>
<comment type="function">
    <text evidence="6">Mechanosensitive channel that participates in the regulation of osmotic pressure changes within the cell, opening in response to stretch forces in the membrane lipid bilayer, without the need for other proteins. Contributes to normal resistance to hypoosmotic shock. Forms an ion channel of 1.0 nanosiemens conductance with a slight preference for anions.</text>
</comment>
<comment type="similarity">
    <text evidence="2 6">Belongs to the MscS (TC 1.A.23) family.</text>
</comment>
<feature type="domain" description="Mechanosensitive ion channel MscS" evidence="7">
    <location>
        <begin position="108"/>
        <end position="167"/>
    </location>
</feature>
<evidence type="ECO:0000313" key="9">
    <source>
        <dbReference type="Proteomes" id="UP000609802"/>
    </source>
</evidence>